<sequence>MRVAPLTFDDHVWNVTDEGASRAERERESGPYRSAVTPELSDLELVLPGAIAANIGEATVALAKFDVYATTILGAGELAPMSAILLRTESASSSNIEQITAGAQQIALAEIGESGSENANLVVGNVRAMEAALELADDLSVDSILRMHARLLAHEPQWAGRYRDGLVWVGGDKLGPRRATHVAPQRELVVDAMTDLVQFMARNDLPPLAQAAIAHAQFETIHPFADGNGRTGRALVHAILRGKEVVTRATAPVSAGLLRNTGDYFAALTAYREGNASPIIAQFADASRFAAARGRRLVDDLAQQTRESEERIVDIRADAAARRVIPLLVGQPVVNVAYIQKRLDLNERAAFRAIDALVTRGILVERAGRSRNRVYAHRGILGVLDSFAADIRRG</sequence>
<protein>
    <submittedName>
        <fullName evidence="2">Fic family protein</fullName>
    </submittedName>
</protein>
<evidence type="ECO:0000259" key="1">
    <source>
        <dbReference type="PROSITE" id="PS51459"/>
    </source>
</evidence>
<dbReference type="InterPro" id="IPR003812">
    <property type="entry name" value="Fido"/>
</dbReference>
<proteinExistence type="predicted"/>
<dbReference type="EMBL" id="BSVA01000001">
    <property type="protein sequence ID" value="GMA91409.1"/>
    <property type="molecule type" value="Genomic_DNA"/>
</dbReference>
<keyword evidence="3" id="KW-1185">Reference proteome</keyword>
<evidence type="ECO:0000313" key="2">
    <source>
        <dbReference type="EMBL" id="GMA91409.1"/>
    </source>
</evidence>
<dbReference type="Pfam" id="PF02661">
    <property type="entry name" value="Fic"/>
    <property type="match status" value="1"/>
</dbReference>
<dbReference type="PANTHER" id="PTHR13504">
    <property type="entry name" value="FIDO DOMAIN-CONTAINING PROTEIN DDB_G0283145"/>
    <property type="match status" value="1"/>
</dbReference>
<feature type="domain" description="Fido" evidence="1">
    <location>
        <begin position="139"/>
        <end position="286"/>
    </location>
</feature>
<dbReference type="InterPro" id="IPR040198">
    <property type="entry name" value="Fido_containing"/>
</dbReference>
<accession>A0ABQ6JTU4</accession>
<gene>
    <name evidence="2" type="ORF">GCM10025869_19380</name>
</gene>
<dbReference type="Gene3D" id="1.10.3290.10">
    <property type="entry name" value="Fido-like domain"/>
    <property type="match status" value="1"/>
</dbReference>
<dbReference type="SUPFAM" id="SSF140931">
    <property type="entry name" value="Fic-like"/>
    <property type="match status" value="1"/>
</dbReference>
<dbReference type="PROSITE" id="PS51459">
    <property type="entry name" value="FIDO"/>
    <property type="match status" value="1"/>
</dbReference>
<comment type="caution">
    <text evidence="2">The sequence shown here is derived from an EMBL/GenBank/DDBJ whole genome shotgun (WGS) entry which is preliminary data.</text>
</comment>
<dbReference type="PANTHER" id="PTHR13504:SF38">
    <property type="entry name" value="FIDO DOMAIN-CONTAINING PROTEIN"/>
    <property type="match status" value="1"/>
</dbReference>
<organism evidence="2 3">
    <name type="scientific">Homoserinibacter gongjuensis</name>
    <dbReference type="NCBI Taxonomy" id="1162968"/>
    <lineage>
        <taxon>Bacteria</taxon>
        <taxon>Bacillati</taxon>
        <taxon>Actinomycetota</taxon>
        <taxon>Actinomycetes</taxon>
        <taxon>Micrococcales</taxon>
        <taxon>Microbacteriaceae</taxon>
        <taxon>Homoserinibacter</taxon>
    </lineage>
</organism>
<evidence type="ECO:0000313" key="3">
    <source>
        <dbReference type="Proteomes" id="UP001157069"/>
    </source>
</evidence>
<dbReference type="InterPro" id="IPR036597">
    <property type="entry name" value="Fido-like_dom_sf"/>
</dbReference>
<dbReference type="Proteomes" id="UP001157069">
    <property type="component" value="Unassembled WGS sequence"/>
</dbReference>
<reference evidence="3" key="1">
    <citation type="journal article" date="2019" name="Int. J. Syst. Evol. Microbiol.">
        <title>The Global Catalogue of Microorganisms (GCM) 10K type strain sequencing project: providing services to taxonomists for standard genome sequencing and annotation.</title>
        <authorList>
            <consortium name="The Broad Institute Genomics Platform"/>
            <consortium name="The Broad Institute Genome Sequencing Center for Infectious Disease"/>
            <person name="Wu L."/>
            <person name="Ma J."/>
        </authorList>
    </citation>
    <scope>NUCLEOTIDE SEQUENCE [LARGE SCALE GENOMIC DNA]</scope>
    <source>
        <strain evidence="3">NBRC 108755</strain>
    </source>
</reference>
<name>A0ABQ6JTU4_9MICO</name>